<dbReference type="EMBL" id="CAUOFW020004202">
    <property type="protein sequence ID" value="CAK9164423.1"/>
    <property type="molecule type" value="Genomic_DNA"/>
</dbReference>
<gene>
    <name evidence="1" type="ORF">ILEXP_LOCUS33535</name>
</gene>
<comment type="caution">
    <text evidence="1">The sequence shown here is derived from an EMBL/GenBank/DDBJ whole genome shotgun (WGS) entry which is preliminary data.</text>
</comment>
<dbReference type="Proteomes" id="UP001642360">
    <property type="component" value="Unassembled WGS sequence"/>
</dbReference>
<reference evidence="1 2" key="1">
    <citation type="submission" date="2024-02" db="EMBL/GenBank/DDBJ databases">
        <authorList>
            <person name="Vignale AGUSTIN F."/>
            <person name="Sosa J E."/>
            <person name="Modenutti C."/>
        </authorList>
    </citation>
    <scope>NUCLEOTIDE SEQUENCE [LARGE SCALE GENOMIC DNA]</scope>
</reference>
<evidence type="ECO:0000313" key="1">
    <source>
        <dbReference type="EMBL" id="CAK9164423.1"/>
    </source>
</evidence>
<organism evidence="1 2">
    <name type="scientific">Ilex paraguariensis</name>
    <name type="common">yerba mate</name>
    <dbReference type="NCBI Taxonomy" id="185542"/>
    <lineage>
        <taxon>Eukaryota</taxon>
        <taxon>Viridiplantae</taxon>
        <taxon>Streptophyta</taxon>
        <taxon>Embryophyta</taxon>
        <taxon>Tracheophyta</taxon>
        <taxon>Spermatophyta</taxon>
        <taxon>Magnoliopsida</taxon>
        <taxon>eudicotyledons</taxon>
        <taxon>Gunneridae</taxon>
        <taxon>Pentapetalae</taxon>
        <taxon>asterids</taxon>
        <taxon>campanulids</taxon>
        <taxon>Aquifoliales</taxon>
        <taxon>Aquifoliaceae</taxon>
        <taxon>Ilex</taxon>
    </lineage>
</organism>
<name>A0ABC8T598_9AQUA</name>
<protein>
    <submittedName>
        <fullName evidence="1">Uncharacterized protein</fullName>
    </submittedName>
</protein>
<feature type="non-terminal residue" evidence="1">
    <location>
        <position position="1"/>
    </location>
</feature>
<keyword evidence="2" id="KW-1185">Reference proteome</keyword>
<sequence length="67" mass="7372">SLDLVRDESELFIANHSMDRLHPASVACSTSMEVGYLLMSALKTSPFDSALSISPSEDSHHLKRARL</sequence>
<proteinExistence type="predicted"/>
<dbReference type="AlphaFoldDB" id="A0ABC8T598"/>
<feature type="non-terminal residue" evidence="1">
    <location>
        <position position="67"/>
    </location>
</feature>
<evidence type="ECO:0000313" key="2">
    <source>
        <dbReference type="Proteomes" id="UP001642360"/>
    </source>
</evidence>
<accession>A0ABC8T598</accession>